<reference evidence="1 2" key="1">
    <citation type="submission" date="2017-09" db="EMBL/GenBank/DDBJ databases">
        <title>Depth-based differentiation of microbial function through sediment-hosted aquifers and enrichment of novel symbionts in the deep terrestrial subsurface.</title>
        <authorList>
            <person name="Probst A.J."/>
            <person name="Ladd B."/>
            <person name="Jarett J.K."/>
            <person name="Geller-Mcgrath D.E."/>
            <person name="Sieber C.M."/>
            <person name="Emerson J.B."/>
            <person name="Anantharaman K."/>
            <person name="Thomas B.C."/>
            <person name="Malmstrom R."/>
            <person name="Stieglmeier M."/>
            <person name="Klingl A."/>
            <person name="Woyke T."/>
            <person name="Ryan C.M."/>
            <person name="Banfield J.F."/>
        </authorList>
    </citation>
    <scope>NUCLEOTIDE SEQUENCE [LARGE SCALE GENOMIC DNA]</scope>
    <source>
        <strain evidence="1">CG11_big_fil_rev_8_21_14_0_20_39_34</strain>
    </source>
</reference>
<evidence type="ECO:0000313" key="2">
    <source>
        <dbReference type="Proteomes" id="UP000229600"/>
    </source>
</evidence>
<dbReference type="Proteomes" id="UP000229600">
    <property type="component" value="Unassembled WGS sequence"/>
</dbReference>
<evidence type="ECO:0000313" key="1">
    <source>
        <dbReference type="EMBL" id="PIR03987.1"/>
    </source>
</evidence>
<organism evidence="1 2">
    <name type="scientific">Candidatus Magasanikbacteria bacterium CG11_big_fil_rev_8_21_14_0_20_39_34</name>
    <dbReference type="NCBI Taxonomy" id="1974653"/>
    <lineage>
        <taxon>Bacteria</taxon>
        <taxon>Candidatus Magasanikiibacteriota</taxon>
    </lineage>
</organism>
<name>A0A2H0N517_9BACT</name>
<dbReference type="EMBL" id="PCWN01000007">
    <property type="protein sequence ID" value="PIR03987.1"/>
    <property type="molecule type" value="Genomic_DNA"/>
</dbReference>
<dbReference type="AlphaFoldDB" id="A0A2H0N517"/>
<proteinExistence type="predicted"/>
<protein>
    <submittedName>
        <fullName evidence="1">Uncharacterized protein</fullName>
    </submittedName>
</protein>
<sequence>MAEDSKHPHGERVLLGGLLPRVPGGRSRGAVHGSPPYHAWPRLFLQIFTKKSIFLLKQVFSSRRKFYTMEME</sequence>
<comment type="caution">
    <text evidence="1">The sequence shown here is derived from an EMBL/GenBank/DDBJ whole genome shotgun (WGS) entry which is preliminary data.</text>
</comment>
<accession>A0A2H0N517</accession>
<gene>
    <name evidence="1" type="ORF">COV59_02275</name>
</gene>